<evidence type="ECO:0000313" key="2">
    <source>
        <dbReference type="Proteomes" id="UP000580654"/>
    </source>
</evidence>
<keyword evidence="2" id="KW-1185">Reference proteome</keyword>
<organism evidence="1 2">
    <name type="scientific">Muricoccus pecuniae</name>
    <dbReference type="NCBI Taxonomy" id="693023"/>
    <lineage>
        <taxon>Bacteria</taxon>
        <taxon>Pseudomonadati</taxon>
        <taxon>Pseudomonadota</taxon>
        <taxon>Alphaproteobacteria</taxon>
        <taxon>Acetobacterales</taxon>
        <taxon>Roseomonadaceae</taxon>
        <taxon>Muricoccus</taxon>
    </lineage>
</organism>
<sequence>MNFMVSGKHTDKVTKETTRWQKPILASLAEGNERFRGRPLLAQRILPGFQDLHCELTQRSAERSLANLQYFWLFLDDQERASALLDVSSHLRVDDLSWLMLEGVWRNFISWLREIPESRLCKRSKYNINQGTYAVFRRSFELAVELGETDRDTLDIYIYFRSDNKGAYGDDVLSFEEAKSAFRPLARIWRRIVHRTTDARRLAAEGVNPMTGSSGANRWNGGGWHRPENCLWVTERFLPFSGLGLDPALPSRVKGGMRTPVPASLIIPEIAKSTTGTHAYATTRFLGLPELTIAFAMVTMKTGLNPDTLSRMTVDHWSRPDPLNPEKRAILYGPKRVGDRLQRVSSSVVRKTDAYQIIKFVIEIQEPIRRRLMEIAQETGDPEIKRRASLIWIGVLNGALFDFLPAPYNFYKAHRFLDTLFETAGVLREDGSPLRYRMTQGRDVWASFVYHRSGMNYLLTAQALSHTTLGALLNYLEKKQQIVHDRKRLVDLQNKVFTDLKQGQYGPRRYREGYTEMAITGLNCVDTHNPSPEADPGHRSGTTCLAQRCFQCWNWYATKESLPYLIRIIADLEEHRETISLALWETSDHPLELALYQHIVSKFSDLHIAEAKIAAGQLEPIVQTSLFVGKHVTRRTTL</sequence>
<dbReference type="Proteomes" id="UP000580654">
    <property type="component" value="Unassembled WGS sequence"/>
</dbReference>
<comment type="caution">
    <text evidence="1">The sequence shown here is derived from an EMBL/GenBank/DDBJ whole genome shotgun (WGS) entry which is preliminary data.</text>
</comment>
<gene>
    <name evidence="1" type="ORF">FHS87_002423</name>
</gene>
<dbReference type="RefSeq" id="WP_184518391.1">
    <property type="nucleotide sequence ID" value="NZ_JACIJD010000010.1"/>
</dbReference>
<reference evidence="1 2" key="1">
    <citation type="submission" date="2020-08" db="EMBL/GenBank/DDBJ databases">
        <title>Genomic Encyclopedia of Type Strains, Phase IV (KMG-IV): sequencing the most valuable type-strain genomes for metagenomic binning, comparative biology and taxonomic classification.</title>
        <authorList>
            <person name="Goeker M."/>
        </authorList>
    </citation>
    <scope>NUCLEOTIDE SEQUENCE [LARGE SCALE GENOMIC DNA]</scope>
    <source>
        <strain evidence="1 2">DSM 25622</strain>
    </source>
</reference>
<accession>A0A840YDE2</accession>
<dbReference type="AlphaFoldDB" id="A0A840YDE2"/>
<evidence type="ECO:0000313" key="1">
    <source>
        <dbReference type="EMBL" id="MBB5694377.1"/>
    </source>
</evidence>
<proteinExistence type="predicted"/>
<protein>
    <submittedName>
        <fullName evidence="1">Uncharacterized protein</fullName>
    </submittedName>
</protein>
<name>A0A840YDE2_9PROT</name>
<dbReference type="EMBL" id="JACIJD010000010">
    <property type="protein sequence ID" value="MBB5694377.1"/>
    <property type="molecule type" value="Genomic_DNA"/>
</dbReference>